<dbReference type="AlphaFoldDB" id="A0A482XFK4"/>
<gene>
    <name evidence="1" type="ORF">LSTR_LSTR002257</name>
</gene>
<name>A0A482XFK4_LAOST</name>
<dbReference type="EMBL" id="QKKF02010496">
    <property type="protein sequence ID" value="RZF44484.1"/>
    <property type="molecule type" value="Genomic_DNA"/>
</dbReference>
<organism evidence="1 2">
    <name type="scientific">Laodelphax striatellus</name>
    <name type="common">Small brown planthopper</name>
    <name type="synonym">Delphax striatella</name>
    <dbReference type="NCBI Taxonomy" id="195883"/>
    <lineage>
        <taxon>Eukaryota</taxon>
        <taxon>Metazoa</taxon>
        <taxon>Ecdysozoa</taxon>
        <taxon>Arthropoda</taxon>
        <taxon>Hexapoda</taxon>
        <taxon>Insecta</taxon>
        <taxon>Pterygota</taxon>
        <taxon>Neoptera</taxon>
        <taxon>Paraneoptera</taxon>
        <taxon>Hemiptera</taxon>
        <taxon>Auchenorrhyncha</taxon>
        <taxon>Fulgoroidea</taxon>
        <taxon>Delphacidae</taxon>
        <taxon>Criomorphinae</taxon>
        <taxon>Laodelphax</taxon>
    </lineage>
</organism>
<reference evidence="1 2" key="1">
    <citation type="journal article" date="2017" name="Gigascience">
        <title>Genome sequence of the small brown planthopper, Laodelphax striatellus.</title>
        <authorList>
            <person name="Zhu J."/>
            <person name="Jiang F."/>
            <person name="Wang X."/>
            <person name="Yang P."/>
            <person name="Bao Y."/>
            <person name="Zhao W."/>
            <person name="Wang W."/>
            <person name="Lu H."/>
            <person name="Wang Q."/>
            <person name="Cui N."/>
            <person name="Li J."/>
            <person name="Chen X."/>
            <person name="Luo L."/>
            <person name="Yu J."/>
            <person name="Kang L."/>
            <person name="Cui F."/>
        </authorList>
    </citation>
    <scope>NUCLEOTIDE SEQUENCE [LARGE SCALE GENOMIC DNA]</scope>
    <source>
        <strain evidence="1">Lst14</strain>
    </source>
</reference>
<dbReference type="InParanoid" id="A0A482XFK4"/>
<dbReference type="Proteomes" id="UP000291343">
    <property type="component" value="Unassembled WGS sequence"/>
</dbReference>
<evidence type="ECO:0000313" key="2">
    <source>
        <dbReference type="Proteomes" id="UP000291343"/>
    </source>
</evidence>
<keyword evidence="2" id="KW-1185">Reference proteome</keyword>
<protein>
    <submittedName>
        <fullName evidence="1">Uncharacterized protein</fullName>
    </submittedName>
</protein>
<accession>A0A482XFK4</accession>
<sequence>MRRCGGCKQVAVRVADCLQVAGGKLTVAFAAHSFHSAIRVCAPPPLFLCMAVIHRLLVWQRVERILWPPGYELEKKA</sequence>
<comment type="caution">
    <text evidence="1">The sequence shown here is derived from an EMBL/GenBank/DDBJ whole genome shotgun (WGS) entry which is preliminary data.</text>
</comment>
<proteinExistence type="predicted"/>
<evidence type="ECO:0000313" key="1">
    <source>
        <dbReference type="EMBL" id="RZF44484.1"/>
    </source>
</evidence>